<protein>
    <recommendedName>
        <fullName evidence="2">DUF11 domain-containing protein</fullName>
    </recommendedName>
</protein>
<reference evidence="1" key="1">
    <citation type="journal article" date="2020" name="mSystems">
        <title>Genome- and Community-Level Interaction Insights into Carbon Utilization and Element Cycling Functions of Hydrothermarchaeota in Hydrothermal Sediment.</title>
        <authorList>
            <person name="Zhou Z."/>
            <person name="Liu Y."/>
            <person name="Xu W."/>
            <person name="Pan J."/>
            <person name="Luo Z.H."/>
            <person name="Li M."/>
        </authorList>
    </citation>
    <scope>NUCLEOTIDE SEQUENCE [LARGE SCALE GENOMIC DNA]</scope>
    <source>
        <strain evidence="1">SpSt-914</strain>
    </source>
</reference>
<gene>
    <name evidence="1" type="ORF">ENX16_00520</name>
</gene>
<accession>A0A7V3UZ64</accession>
<dbReference type="AlphaFoldDB" id="A0A7V3UZ64"/>
<organism evidence="1">
    <name type="scientific">candidate division WOR-3 bacterium</name>
    <dbReference type="NCBI Taxonomy" id="2052148"/>
    <lineage>
        <taxon>Bacteria</taxon>
        <taxon>Bacteria division WOR-3</taxon>
    </lineage>
</organism>
<evidence type="ECO:0000313" key="1">
    <source>
        <dbReference type="EMBL" id="HGD12558.1"/>
    </source>
</evidence>
<sequence>MKKLLFLMTGLTTLIYADYNFELACRSDTFQRVEPGGVSFFYFTLTNTGTEPDIYELNCTALSIVPDWSVIYCMRGRCLEPGMPMYDTLTTGEADTTIDIAVYTTGTLGEALIALTARSLGNPALSKSITTRTTNTCAVEENIGESQPPLSAWFINVHQPLNISHTPAWLFDITGRMVIRLAPGKHYLSSLPSGSYLLNHNQRWYKLLLLY</sequence>
<name>A0A7V3UZ64_UNCW3</name>
<proteinExistence type="predicted"/>
<evidence type="ECO:0008006" key="2">
    <source>
        <dbReference type="Google" id="ProtNLM"/>
    </source>
</evidence>
<dbReference type="EMBL" id="DTMZ01000004">
    <property type="protein sequence ID" value="HGD12558.1"/>
    <property type="molecule type" value="Genomic_DNA"/>
</dbReference>
<comment type="caution">
    <text evidence="1">The sequence shown here is derived from an EMBL/GenBank/DDBJ whole genome shotgun (WGS) entry which is preliminary data.</text>
</comment>